<evidence type="ECO:0000313" key="4">
    <source>
        <dbReference type="Proteomes" id="UP000029672"/>
    </source>
</evidence>
<dbReference type="InterPro" id="IPR011083">
    <property type="entry name" value="Phage_tail_collar_dom"/>
</dbReference>
<name>A0A097EQQ0_9GAMM</name>
<feature type="domain" description="Phage tail collar" evidence="2">
    <location>
        <begin position="820"/>
        <end position="866"/>
    </location>
</feature>
<evidence type="ECO:0000313" key="3">
    <source>
        <dbReference type="EMBL" id="AIT09892.1"/>
    </source>
</evidence>
<dbReference type="HOGENOM" id="CLU_308769_0_0_6"/>
<evidence type="ECO:0000256" key="1">
    <source>
        <dbReference type="SAM" id="MobiDB-lite"/>
    </source>
</evidence>
<evidence type="ECO:0000259" key="2">
    <source>
        <dbReference type="Pfam" id="PF07484"/>
    </source>
</evidence>
<dbReference type="InterPro" id="IPR037053">
    <property type="entry name" value="Phage_tail_collar_dom_sf"/>
</dbReference>
<organism evidence="3 4">
    <name type="scientific">Candidatus Francisella endociliophora</name>
    <dbReference type="NCBI Taxonomy" id="653937"/>
    <lineage>
        <taxon>Bacteria</taxon>
        <taxon>Pseudomonadati</taxon>
        <taxon>Pseudomonadota</taxon>
        <taxon>Gammaproteobacteria</taxon>
        <taxon>Thiotrichales</taxon>
        <taxon>Francisellaceae</taxon>
        <taxon>Francisella</taxon>
    </lineage>
</organism>
<feature type="compositionally biased region" description="Low complexity" evidence="1">
    <location>
        <begin position="126"/>
        <end position="138"/>
    </location>
</feature>
<accession>A0A097EQQ0</accession>
<feature type="region of interest" description="Disordered" evidence="1">
    <location>
        <begin position="118"/>
        <end position="138"/>
    </location>
</feature>
<dbReference type="eggNOG" id="COG5301">
    <property type="taxonomic scope" value="Bacteria"/>
</dbReference>
<dbReference type="SUPFAM" id="SSF88874">
    <property type="entry name" value="Receptor-binding domain of short tail fibre protein gp12"/>
    <property type="match status" value="1"/>
</dbReference>
<reference evidence="3 4" key="1">
    <citation type="submission" date="2014-10" db="EMBL/GenBank/DDBJ databases">
        <title>Whole genome sequence of Francisella endociliophora strain FSC1006, isolated from a laboratory culture of the marine ciliate Euplotes raikovi.</title>
        <authorList>
            <person name="Granberg M."/>
            <person name="Backman S."/>
            <person name="Lundmark E."/>
            <person name="Nilsson E."/>
            <person name="Karlsson E."/>
            <person name="Thelaus J."/>
            <person name="Ohrman C."/>
            <person name="Larkeryd A."/>
            <person name="Stenberg P."/>
        </authorList>
    </citation>
    <scope>NUCLEOTIDE SEQUENCE [LARGE SCALE GENOMIC DNA]</scope>
    <source>
        <strain evidence="3 4">FSC1006</strain>
    </source>
</reference>
<gene>
    <name evidence="3" type="ORF">LO80_07875</name>
</gene>
<dbReference type="AlphaFoldDB" id="A0A097EQQ0"/>
<sequence length="955" mass="98087">MGGNIGLAFSEESDRTEADIDRWQSMFISTPEDGYRYTVGDLKAKGDAWESNDEAFNILIPDSKELNTFVNNTDNNIYYLSKLVEGTPGSAAAKTGGLVKQVSDISDEVSGYDERIKTTEKEASDAKSSANTASTSATAAATSASEAKEKAEAAAGAVASKVDVAGVNSIINTQVSSGGSIYTAIGDAAKEGGAIATDISSQIEAKEGPIYDSIVSGSSIAIDDSLKEGGSIYDSVTSSDGAIAKAIEAQVSSGTGAIAESIKNSITKATAKDGAISEAIKTQVTSGTGDISAAINTAADNQITSALASSGSIITAINENIGKAAEPNGAIAKDIEDQVTKKEGPVYNSIVSGSSIAVNDAIAPSGSIITALADSGSTLNQNLANRYTLKSDFEELNTTVTDSDNGLPSKAPLSALKDYTKTSDLNTYLANSGSSVINTQIQNSVKQDGDIYKAILSENGVIAEAMQNQIVSGSGVFAEAISSGSSVAITNALSSSGGSIYESIVDKDGDLSRAIVENITTADSNISSVVNDLINTNIQTGTGSGIVTEAANVAINKAITEQSGVIRNAISSGSSIAVTDALAPSGSIISALTNSGSTLNQNLANRYTLKTDFEVLDNTVMDSGSGLVTKVDESDVEQLITEAISAPSELDQAGDSNIQGLIYKAVADAQGDLAKAIQTNIEDSQSGAVAKAVDTKIQNATQNDGGIIKTELDTKAPKADFETLQTKINDGSTGLDSKVATATLQENYTPTVGLGAVVTETMSSGSGLAIVTSEAEKVSEKAVTDAIAGDGTITEAIKTDGTEIANAVDNRVVTSAVPVGTIVMWGRGTIPDGWLPIDGRQIDADVYPKLRSMYGANLPDFRGYFPRALGTNSNGVSSGPLLQKTNFTTALPTTKAFSFSKGVGRVQAGYDNDVAYAYDGAGKFSPVMKTSYINQGGDSETAPRSMAVHFIIKAG</sequence>
<dbReference type="Pfam" id="PF07484">
    <property type="entry name" value="Collar"/>
    <property type="match status" value="1"/>
</dbReference>
<dbReference type="KEGG" id="frf:LO80_07875"/>
<protein>
    <recommendedName>
        <fullName evidence="2">Phage tail collar domain-containing protein</fullName>
    </recommendedName>
</protein>
<dbReference type="EMBL" id="CP009574">
    <property type="protein sequence ID" value="AIT09892.1"/>
    <property type="molecule type" value="Genomic_DNA"/>
</dbReference>
<dbReference type="Gene3D" id="3.90.1340.10">
    <property type="entry name" value="Phage tail collar domain"/>
    <property type="match status" value="1"/>
</dbReference>
<keyword evidence="4" id="KW-1185">Reference proteome</keyword>
<dbReference type="Proteomes" id="UP000029672">
    <property type="component" value="Chromosome"/>
</dbReference>
<proteinExistence type="predicted"/>